<evidence type="ECO:0000256" key="1">
    <source>
        <dbReference type="ARBA" id="ARBA00000085"/>
    </source>
</evidence>
<dbReference type="EC" id="2.7.13.3" evidence="3"/>
<evidence type="ECO:0000256" key="2">
    <source>
        <dbReference type="ARBA" id="ARBA00004651"/>
    </source>
</evidence>
<dbReference type="InterPro" id="IPR036097">
    <property type="entry name" value="HisK_dim/P_sf"/>
</dbReference>
<evidence type="ECO:0000313" key="17">
    <source>
        <dbReference type="Proteomes" id="UP000308230"/>
    </source>
</evidence>
<feature type="domain" description="Histidine kinase" evidence="15">
    <location>
        <begin position="211"/>
        <end position="417"/>
    </location>
</feature>
<dbReference type="InterPro" id="IPR004358">
    <property type="entry name" value="Sig_transdc_His_kin-like_C"/>
</dbReference>
<evidence type="ECO:0000256" key="14">
    <source>
        <dbReference type="SAM" id="Phobius"/>
    </source>
</evidence>
<dbReference type="GO" id="GO:0005886">
    <property type="term" value="C:plasma membrane"/>
    <property type="evidence" value="ECO:0007669"/>
    <property type="project" value="UniProtKB-SubCell"/>
</dbReference>
<feature type="transmembrane region" description="Helical" evidence="14">
    <location>
        <begin position="133"/>
        <end position="155"/>
    </location>
</feature>
<feature type="transmembrane region" description="Helical" evidence="14">
    <location>
        <begin position="73"/>
        <end position="98"/>
    </location>
</feature>
<evidence type="ECO:0000256" key="11">
    <source>
        <dbReference type="ARBA" id="ARBA00022989"/>
    </source>
</evidence>
<dbReference type="InterPro" id="IPR011620">
    <property type="entry name" value="Sig_transdc_His_kinase_LytS_TM"/>
</dbReference>
<dbReference type="Pfam" id="PF00512">
    <property type="entry name" value="HisKA"/>
    <property type="match status" value="1"/>
</dbReference>
<evidence type="ECO:0000256" key="6">
    <source>
        <dbReference type="ARBA" id="ARBA00022679"/>
    </source>
</evidence>
<proteinExistence type="predicted"/>
<keyword evidence="9 16" id="KW-0418">Kinase</keyword>
<dbReference type="CDD" id="cd00075">
    <property type="entry name" value="HATPase"/>
    <property type="match status" value="1"/>
</dbReference>
<evidence type="ECO:0000256" key="8">
    <source>
        <dbReference type="ARBA" id="ARBA00022741"/>
    </source>
</evidence>
<keyword evidence="17" id="KW-1185">Reference proteome</keyword>
<organism evidence="16 17">
    <name type="scientific">Exobacillus caeni</name>
    <dbReference type="NCBI Taxonomy" id="2574798"/>
    <lineage>
        <taxon>Bacteria</taxon>
        <taxon>Bacillati</taxon>
        <taxon>Bacillota</taxon>
        <taxon>Bacilli</taxon>
        <taxon>Bacillales</taxon>
        <taxon>Guptibacillaceae</taxon>
        <taxon>Exobacillus</taxon>
    </lineage>
</organism>
<dbReference type="CDD" id="cd00082">
    <property type="entry name" value="HisKA"/>
    <property type="match status" value="1"/>
</dbReference>
<keyword evidence="6" id="KW-0808">Transferase</keyword>
<dbReference type="PANTHER" id="PTHR43065:SF46">
    <property type="entry name" value="C4-DICARBOXYLATE TRANSPORT SENSOR PROTEIN DCTB"/>
    <property type="match status" value="1"/>
</dbReference>
<comment type="catalytic activity">
    <reaction evidence="1">
        <text>ATP + protein L-histidine = ADP + protein N-phospho-L-histidine.</text>
        <dbReference type="EC" id="2.7.13.3"/>
    </reaction>
</comment>
<keyword evidence="5" id="KW-0597">Phosphoprotein</keyword>
<keyword evidence="13 14" id="KW-0472">Membrane</keyword>
<dbReference type="EMBL" id="SWLG01000004">
    <property type="protein sequence ID" value="TLS38143.1"/>
    <property type="molecule type" value="Genomic_DNA"/>
</dbReference>
<feature type="transmembrane region" description="Helical" evidence="14">
    <location>
        <begin position="104"/>
        <end position="121"/>
    </location>
</feature>
<dbReference type="InterPro" id="IPR003594">
    <property type="entry name" value="HATPase_dom"/>
</dbReference>
<evidence type="ECO:0000256" key="9">
    <source>
        <dbReference type="ARBA" id="ARBA00022777"/>
    </source>
</evidence>
<keyword evidence="8" id="KW-0547">Nucleotide-binding</keyword>
<dbReference type="PROSITE" id="PS50109">
    <property type="entry name" value="HIS_KIN"/>
    <property type="match status" value="1"/>
</dbReference>
<keyword evidence="7 14" id="KW-0812">Transmembrane</keyword>
<dbReference type="InterPro" id="IPR003661">
    <property type="entry name" value="HisK_dim/P_dom"/>
</dbReference>
<dbReference type="InterPro" id="IPR005467">
    <property type="entry name" value="His_kinase_dom"/>
</dbReference>
<dbReference type="AlphaFoldDB" id="A0A5R9FB83"/>
<feature type="transmembrane region" description="Helical" evidence="14">
    <location>
        <begin position="9"/>
        <end position="28"/>
    </location>
</feature>
<dbReference type="SUPFAM" id="SSF47384">
    <property type="entry name" value="Homodimeric domain of signal transducing histidine kinase"/>
    <property type="match status" value="1"/>
</dbReference>
<sequence length="430" mass="48262">MLLPIVESVLFQVSIVFFPIFLYHILFSRDQGIGNKTGKILFGILCSVLTVIVMTFPIVTYGEHIVDFRIIPVMIAILYGGVEAGLITVITMFTYRFYLGGNGVFVTFLAYSFIIIAFFLVKPFQEFDLKKKLLSATVLTFVISFSAIASSFYIYETSLFFIMEATILFAVRLLLFFAIIYMIESVTARFRMESELQRTEKLQVVSEIAASVAHEIRNPMTSTRGFLQLLSHEGLTGEKRNEFIRIAITELDRAELIINDYLSLAKPQAEEITEIPLRSTLSHILNILSPYATINNVKLKIDLEGEASVVGNSARFNQSLINLVKNAIEACKEQGEVKLLLKAKDELASIQIIDNGVGMEEEQVSRIGTAFYSTKEKGTGLGLMVCYRVIDAMGGKIKVKSERNKGTAFTITLPNVTYHQKKPIQELPEF</sequence>
<dbReference type="Proteomes" id="UP000308230">
    <property type="component" value="Unassembled WGS sequence"/>
</dbReference>
<evidence type="ECO:0000256" key="10">
    <source>
        <dbReference type="ARBA" id="ARBA00022840"/>
    </source>
</evidence>
<dbReference type="PANTHER" id="PTHR43065">
    <property type="entry name" value="SENSOR HISTIDINE KINASE"/>
    <property type="match status" value="1"/>
</dbReference>
<dbReference type="SMART" id="SM00388">
    <property type="entry name" value="HisKA"/>
    <property type="match status" value="1"/>
</dbReference>
<keyword evidence="10" id="KW-0067">ATP-binding</keyword>
<keyword evidence="12" id="KW-0902">Two-component regulatory system</keyword>
<reference evidence="16 17" key="1">
    <citation type="submission" date="2019-04" db="EMBL/GenBank/DDBJ databases">
        <title>Bacillus caeni sp. nov., a bacterium isolated from mangrove sediment.</title>
        <authorList>
            <person name="Huang H."/>
            <person name="Mo K."/>
            <person name="Hu Y."/>
        </authorList>
    </citation>
    <scope>NUCLEOTIDE SEQUENCE [LARGE SCALE GENOMIC DNA]</scope>
    <source>
        <strain evidence="16 17">HB172195</strain>
    </source>
</reference>
<dbReference type="GO" id="GO:0071555">
    <property type="term" value="P:cell wall organization"/>
    <property type="evidence" value="ECO:0007669"/>
    <property type="project" value="InterPro"/>
</dbReference>
<dbReference type="OrthoDB" id="9815750at2"/>
<dbReference type="GO" id="GO:0000155">
    <property type="term" value="F:phosphorelay sensor kinase activity"/>
    <property type="evidence" value="ECO:0007669"/>
    <property type="project" value="InterPro"/>
</dbReference>
<evidence type="ECO:0000259" key="15">
    <source>
        <dbReference type="PROSITE" id="PS50109"/>
    </source>
</evidence>
<dbReference type="InterPro" id="IPR036890">
    <property type="entry name" value="HATPase_C_sf"/>
</dbReference>
<feature type="transmembrane region" description="Helical" evidence="14">
    <location>
        <begin position="40"/>
        <end position="61"/>
    </location>
</feature>
<keyword evidence="4" id="KW-1003">Cell membrane</keyword>
<gene>
    <name evidence="16" type="ORF">FCL54_06275</name>
</gene>
<evidence type="ECO:0000256" key="5">
    <source>
        <dbReference type="ARBA" id="ARBA00022553"/>
    </source>
</evidence>
<name>A0A5R9FB83_9BACL</name>
<evidence type="ECO:0000256" key="4">
    <source>
        <dbReference type="ARBA" id="ARBA00022475"/>
    </source>
</evidence>
<dbReference type="GO" id="GO:0005524">
    <property type="term" value="F:ATP binding"/>
    <property type="evidence" value="ECO:0007669"/>
    <property type="project" value="UniProtKB-KW"/>
</dbReference>
<evidence type="ECO:0000256" key="13">
    <source>
        <dbReference type="ARBA" id="ARBA00023136"/>
    </source>
</evidence>
<keyword evidence="11 14" id="KW-1133">Transmembrane helix</keyword>
<dbReference type="Pfam" id="PF07694">
    <property type="entry name" value="5TM-5TMR_LYT"/>
    <property type="match status" value="1"/>
</dbReference>
<evidence type="ECO:0000256" key="7">
    <source>
        <dbReference type="ARBA" id="ARBA00022692"/>
    </source>
</evidence>
<dbReference type="SUPFAM" id="SSF55874">
    <property type="entry name" value="ATPase domain of HSP90 chaperone/DNA topoisomerase II/histidine kinase"/>
    <property type="match status" value="1"/>
</dbReference>
<accession>A0A5R9FB83</accession>
<feature type="transmembrane region" description="Helical" evidence="14">
    <location>
        <begin position="161"/>
        <end position="183"/>
    </location>
</feature>
<evidence type="ECO:0000313" key="16">
    <source>
        <dbReference type="EMBL" id="TLS38143.1"/>
    </source>
</evidence>
<comment type="subcellular location">
    <subcellularLocation>
        <location evidence="2">Cell membrane</location>
        <topology evidence="2">Multi-pass membrane protein</topology>
    </subcellularLocation>
</comment>
<comment type="caution">
    <text evidence="16">The sequence shown here is derived from an EMBL/GenBank/DDBJ whole genome shotgun (WGS) entry which is preliminary data.</text>
</comment>
<protein>
    <recommendedName>
        <fullName evidence="3">histidine kinase</fullName>
        <ecNumber evidence="3">2.7.13.3</ecNumber>
    </recommendedName>
</protein>
<evidence type="ECO:0000256" key="3">
    <source>
        <dbReference type="ARBA" id="ARBA00012438"/>
    </source>
</evidence>
<dbReference type="SMART" id="SM00387">
    <property type="entry name" value="HATPase_c"/>
    <property type="match status" value="1"/>
</dbReference>
<dbReference type="Gene3D" id="1.10.287.130">
    <property type="match status" value="1"/>
</dbReference>
<evidence type="ECO:0000256" key="12">
    <source>
        <dbReference type="ARBA" id="ARBA00023012"/>
    </source>
</evidence>
<dbReference type="Gene3D" id="3.30.565.10">
    <property type="entry name" value="Histidine kinase-like ATPase, C-terminal domain"/>
    <property type="match status" value="1"/>
</dbReference>
<dbReference type="RefSeq" id="WP_138124328.1">
    <property type="nucleotide sequence ID" value="NZ_SWLG01000004.1"/>
</dbReference>
<dbReference type="Pfam" id="PF02518">
    <property type="entry name" value="HATPase_c"/>
    <property type="match status" value="1"/>
</dbReference>
<dbReference type="PRINTS" id="PR00344">
    <property type="entry name" value="BCTRLSENSOR"/>
</dbReference>